<feature type="compositionally biased region" description="Low complexity" evidence="2">
    <location>
        <begin position="607"/>
        <end position="616"/>
    </location>
</feature>
<name>A0A835T009_CHLIN</name>
<feature type="compositionally biased region" description="Basic and acidic residues" evidence="2">
    <location>
        <begin position="533"/>
        <end position="544"/>
    </location>
</feature>
<feature type="region of interest" description="Disordered" evidence="2">
    <location>
        <begin position="782"/>
        <end position="806"/>
    </location>
</feature>
<feature type="region of interest" description="Disordered" evidence="2">
    <location>
        <begin position="853"/>
        <end position="910"/>
    </location>
</feature>
<feature type="compositionally biased region" description="Gly residues" evidence="2">
    <location>
        <begin position="67"/>
        <end position="104"/>
    </location>
</feature>
<evidence type="ECO:0000313" key="3">
    <source>
        <dbReference type="EMBL" id="KAG2436328.1"/>
    </source>
</evidence>
<dbReference type="InterPro" id="IPR001611">
    <property type="entry name" value="Leu-rich_rpt"/>
</dbReference>
<feature type="compositionally biased region" description="Low complexity" evidence="2">
    <location>
        <begin position="876"/>
        <end position="889"/>
    </location>
</feature>
<feature type="region of interest" description="Disordered" evidence="2">
    <location>
        <begin position="233"/>
        <end position="268"/>
    </location>
</feature>
<dbReference type="PANTHER" id="PTHR48125:SF10">
    <property type="entry name" value="OS12G0136300 PROTEIN"/>
    <property type="match status" value="1"/>
</dbReference>
<dbReference type="GO" id="GO:0005930">
    <property type="term" value="C:axoneme"/>
    <property type="evidence" value="ECO:0007669"/>
    <property type="project" value="UniProtKB-SubCell"/>
</dbReference>
<feature type="compositionally biased region" description="Low complexity" evidence="2">
    <location>
        <begin position="547"/>
        <end position="563"/>
    </location>
</feature>
<dbReference type="SMART" id="SM00368">
    <property type="entry name" value="LRR_RI"/>
    <property type="match status" value="2"/>
</dbReference>
<feature type="compositionally biased region" description="Gly residues" evidence="2">
    <location>
        <begin position="25"/>
        <end position="46"/>
    </location>
</feature>
<feature type="region of interest" description="Disordered" evidence="2">
    <location>
        <begin position="1"/>
        <end position="162"/>
    </location>
</feature>
<dbReference type="AlphaFoldDB" id="A0A835T009"/>
<dbReference type="OrthoDB" id="550389at2759"/>
<dbReference type="Proteomes" id="UP000650467">
    <property type="component" value="Unassembled WGS sequence"/>
</dbReference>
<dbReference type="SUPFAM" id="SSF52047">
    <property type="entry name" value="RNI-like"/>
    <property type="match status" value="1"/>
</dbReference>
<evidence type="ECO:0000256" key="1">
    <source>
        <dbReference type="ARBA" id="ARBA00004430"/>
    </source>
</evidence>
<feature type="compositionally biased region" description="Pro residues" evidence="2">
    <location>
        <begin position="586"/>
        <end position="606"/>
    </location>
</feature>
<feature type="compositionally biased region" description="Low complexity" evidence="2">
    <location>
        <begin position="233"/>
        <end position="250"/>
    </location>
</feature>
<feature type="compositionally biased region" description="Pro residues" evidence="2">
    <location>
        <begin position="300"/>
        <end position="310"/>
    </location>
</feature>
<dbReference type="Gene3D" id="3.80.10.10">
    <property type="entry name" value="Ribonuclease Inhibitor"/>
    <property type="match status" value="1"/>
</dbReference>
<feature type="region of interest" description="Disordered" evidence="2">
    <location>
        <begin position="286"/>
        <end position="315"/>
    </location>
</feature>
<comment type="caution">
    <text evidence="3">The sequence shown here is derived from an EMBL/GenBank/DDBJ whole genome shotgun (WGS) entry which is preliminary data.</text>
</comment>
<feature type="compositionally biased region" description="Acidic residues" evidence="2">
    <location>
        <begin position="438"/>
        <end position="517"/>
    </location>
</feature>
<feature type="compositionally biased region" description="Low complexity" evidence="2">
    <location>
        <begin position="57"/>
        <end position="66"/>
    </location>
</feature>
<dbReference type="Pfam" id="PF13516">
    <property type="entry name" value="LRR_6"/>
    <property type="match status" value="1"/>
</dbReference>
<organism evidence="3 4">
    <name type="scientific">Chlamydomonas incerta</name>
    <dbReference type="NCBI Taxonomy" id="51695"/>
    <lineage>
        <taxon>Eukaryota</taxon>
        <taxon>Viridiplantae</taxon>
        <taxon>Chlorophyta</taxon>
        <taxon>core chlorophytes</taxon>
        <taxon>Chlorophyceae</taxon>
        <taxon>CS clade</taxon>
        <taxon>Chlamydomonadales</taxon>
        <taxon>Chlamydomonadaceae</taxon>
        <taxon>Chlamydomonas</taxon>
    </lineage>
</organism>
<sequence>MPQGRGSRGRGKGNHEAFTYVDASGRGGSSSARGGGRGGRGGGRAGRGAAPARNEAGFPSGSSPPGGYDGGRGSRGGGRGGRGGPSRTGEEGGGGRGGRGGRGAGAAQLGTSPYGRGGGGGFSSGAFTPTGAGGGGRGGAAGGRSAGRTPGSAGRGAGGPGHHKGALAGPAIYGLANQFLFVELEVDGVWKVSVPNGQRFSRAFLAGLEVWARQVLAGEEPVLQRAVAAAAKTPTAAAPSSSNGAGASSAGRVPNFIPPPPPPGAGAHPITALTGGSGLPGLDTIAKAGGGGGRAAAPSLTPPPPPPPAAPLATGRAAAGANPAADGALDFVSMLQAQLGMGGGGGGAAGGNFATPGSAAADGNYTGSVRVDGAGREGAAEVGADAESPAAPAAAAAAAEGAGADAAAGEYRGLMAAVEEGMAAAGPVSYNPFALDGGEGEGEGEEEQLEEEGAGLEEEGGEYEDQGEEDQGDEEQGEEDEEAYLDDYDEARDDFDESEEGEEEDEDEEGDFDDDDRSYDAAAEAYLADLEEQDMHLGDPDRRATTPAVAAGGSGSAAKAAGRPAPPPLAAAARGSGPAAAFRSFIPPPPPAVGAATPPPPPPPAPIARAAAAAASPAPPAPAAAAATPGGRPAGSAPLSLGLLRQLRSLDDSGRLRVSLRLERQALNDTELEMVADWYEERASSLLVPAKLWLFDNRIGDAGAAAVARSLLHPALQELHLSHNFIGDKGAAALAAALPSQRPAGLRPLWLRLEWNVLNVDALRERLDEQAAARGLVTDIPRIEPTNKPMGRTQPGGGGASSGGGFAPGHELKLVLQRGVTAAVQLPWVTCQKQAPSEADVLRAVKGFYRDRAPEPASAAGPAATTSAPKPPLAPAAPALTPPSKAKPATPLPPPVLPEPQPGDERYRPGPLLLFPDTSALLAMLGGNASQHAGPPPLDWGLLLELAGEGRFGRSLPPEEQVFIVVADSVMKQLDGLKSSADSCAAIRRFMRDGLEQAGPAGYDFLTLLGSHEGEGLALEAGGLEGLAGSRSAAVSSRGQAVDMKIVEVALFFQAEVARAIEPAAEGAAAAPSAACMPVILLSNDNGQIASARSHGLPAFRLSSATDLTAQLTAVRNGGGALTATLLRRLLAPQATKGLGSTATRSVQEHFDGAVGTLRGVVDALAALVLPLEQVTALAQAEGDSAAALAKIRDLLAGGGGAAASASGSGGLAAGVSALLSGLRSELAGWEGVIKSHQAPSRLVQWAALTPGGSQQSK</sequence>
<dbReference type="PANTHER" id="PTHR48125">
    <property type="entry name" value="LP07818P1"/>
    <property type="match status" value="1"/>
</dbReference>
<feature type="compositionally biased region" description="Gly residues" evidence="2">
    <location>
        <begin position="794"/>
        <end position="806"/>
    </location>
</feature>
<proteinExistence type="predicted"/>
<feature type="compositionally biased region" description="Gly residues" evidence="2">
    <location>
        <begin position="131"/>
        <end position="145"/>
    </location>
</feature>
<protein>
    <submittedName>
        <fullName evidence="3">Uncharacterized protein</fullName>
    </submittedName>
</protein>
<feature type="compositionally biased region" description="Low complexity" evidence="2">
    <location>
        <begin position="570"/>
        <end position="581"/>
    </location>
</feature>
<evidence type="ECO:0000256" key="2">
    <source>
        <dbReference type="SAM" id="MobiDB-lite"/>
    </source>
</evidence>
<gene>
    <name evidence="3" type="ORF">HXX76_006638</name>
</gene>
<dbReference type="EMBL" id="JAEHOC010000013">
    <property type="protein sequence ID" value="KAG2436328.1"/>
    <property type="molecule type" value="Genomic_DNA"/>
</dbReference>
<feature type="region of interest" description="Disordered" evidence="2">
    <location>
        <begin position="432"/>
        <end position="634"/>
    </location>
</feature>
<evidence type="ECO:0000313" key="4">
    <source>
        <dbReference type="Proteomes" id="UP000650467"/>
    </source>
</evidence>
<reference evidence="3" key="1">
    <citation type="journal article" date="2020" name="bioRxiv">
        <title>Comparative genomics of Chlamydomonas.</title>
        <authorList>
            <person name="Craig R.J."/>
            <person name="Hasan A.R."/>
            <person name="Ness R.W."/>
            <person name="Keightley P.D."/>
        </authorList>
    </citation>
    <scope>NUCLEOTIDE SEQUENCE</scope>
    <source>
        <strain evidence="3">SAG 7.73</strain>
    </source>
</reference>
<feature type="compositionally biased region" description="Low complexity" evidence="2">
    <location>
        <begin position="855"/>
        <end position="868"/>
    </location>
</feature>
<accession>A0A835T009</accession>
<comment type="subcellular location">
    <subcellularLocation>
        <location evidence="1">Cytoplasm</location>
        <location evidence="1">Cytoskeleton</location>
        <location evidence="1">Cilium axoneme</location>
    </subcellularLocation>
</comment>
<dbReference type="InterPro" id="IPR032675">
    <property type="entry name" value="LRR_dom_sf"/>
</dbReference>
<feature type="compositionally biased region" description="Pro residues" evidence="2">
    <location>
        <begin position="890"/>
        <end position="901"/>
    </location>
</feature>
<feature type="compositionally biased region" description="Low complexity" evidence="2">
    <location>
        <begin position="623"/>
        <end position="634"/>
    </location>
</feature>
<keyword evidence="4" id="KW-1185">Reference proteome</keyword>